<sequence>MTHSLLLPLFSYIVLFLLGLSDAVPNPQATSVPPTPVTNVAPSSPPNPVAAPGSGTGTTGTFVADSNDNATNTISDADDVVDGVDLMDFVFNPLQMPTQPGSSEAEVVEAFLTGPSAGPNDALTSRSISTYVTLHAFDGSTTTQNGTTVYSTDVNITAMSQMFQDATAYALGQYKSGNLTGTESDNNYYRFTSQGLTIAAMAYGEAGSGPVPFNWGDFSIMTSFLHNLTIKYPTKNMTWNGYVTMTDGSRGVDFFVVPSIGDIEAPPAAASAAASPPASNPGGSDGDLRLVKRAYAISLGVENVRMTVRKATTQVVTGLLYHLCSTALTSLIADSGQSPTYTELVTRTGDPLLDRVFPTAVMQIVTTAGQPLSKDVVVAVLNFLTQLTHGSHMNAGNARTLYGEIIGSMGNTIARWSLGAAIAGPSCIVQNPDGSYAVGCFIRSN</sequence>
<evidence type="ECO:0000256" key="2">
    <source>
        <dbReference type="SAM" id="SignalP"/>
    </source>
</evidence>
<dbReference type="EMBL" id="JAFEKC020000004">
    <property type="protein sequence ID" value="KAK0514814.1"/>
    <property type="molecule type" value="Genomic_DNA"/>
</dbReference>
<keyword evidence="2" id="KW-0732">Signal</keyword>
<protein>
    <submittedName>
        <fullName evidence="3">Uncharacterized protein</fullName>
    </submittedName>
</protein>
<accession>A0AA39V6R5</accession>
<feature type="signal peptide" evidence="2">
    <location>
        <begin position="1"/>
        <end position="23"/>
    </location>
</feature>
<evidence type="ECO:0000313" key="3">
    <source>
        <dbReference type="EMBL" id="KAK0514814.1"/>
    </source>
</evidence>
<keyword evidence="4" id="KW-1185">Reference proteome</keyword>
<name>A0AA39V6R5_9LECA</name>
<proteinExistence type="predicted"/>
<gene>
    <name evidence="3" type="ORF">JMJ35_002193</name>
</gene>
<reference evidence="3" key="1">
    <citation type="submission" date="2023-03" db="EMBL/GenBank/DDBJ databases">
        <title>Complete genome of Cladonia borealis.</title>
        <authorList>
            <person name="Park H."/>
        </authorList>
    </citation>
    <scope>NUCLEOTIDE SEQUENCE</scope>
    <source>
        <strain evidence="3">ANT050790</strain>
    </source>
</reference>
<dbReference type="AlphaFoldDB" id="A0AA39V6R5"/>
<comment type="caution">
    <text evidence="3">The sequence shown here is derived from an EMBL/GenBank/DDBJ whole genome shotgun (WGS) entry which is preliminary data.</text>
</comment>
<feature type="compositionally biased region" description="Low complexity" evidence="1">
    <location>
        <begin position="29"/>
        <end position="42"/>
    </location>
</feature>
<evidence type="ECO:0000256" key="1">
    <source>
        <dbReference type="SAM" id="MobiDB-lite"/>
    </source>
</evidence>
<feature type="region of interest" description="Disordered" evidence="1">
    <location>
        <begin position="29"/>
        <end position="70"/>
    </location>
</feature>
<evidence type="ECO:0000313" key="4">
    <source>
        <dbReference type="Proteomes" id="UP001166286"/>
    </source>
</evidence>
<feature type="chain" id="PRO_5041343490" evidence="2">
    <location>
        <begin position="24"/>
        <end position="445"/>
    </location>
</feature>
<organism evidence="3 4">
    <name type="scientific">Cladonia borealis</name>
    <dbReference type="NCBI Taxonomy" id="184061"/>
    <lineage>
        <taxon>Eukaryota</taxon>
        <taxon>Fungi</taxon>
        <taxon>Dikarya</taxon>
        <taxon>Ascomycota</taxon>
        <taxon>Pezizomycotina</taxon>
        <taxon>Lecanoromycetes</taxon>
        <taxon>OSLEUM clade</taxon>
        <taxon>Lecanoromycetidae</taxon>
        <taxon>Lecanorales</taxon>
        <taxon>Lecanorineae</taxon>
        <taxon>Cladoniaceae</taxon>
        <taxon>Cladonia</taxon>
    </lineage>
</organism>
<dbReference type="Proteomes" id="UP001166286">
    <property type="component" value="Unassembled WGS sequence"/>
</dbReference>